<feature type="region of interest" description="Disordered" evidence="1">
    <location>
        <begin position="1"/>
        <end position="22"/>
    </location>
</feature>
<dbReference type="HOGENOM" id="CLU_3158123_0_0_11"/>
<accession>D7C077</accession>
<reference evidence="2 3" key="1">
    <citation type="journal article" date="2010" name="J. Bacteriol.">
        <title>Genome sequence of the milbemycin-producing bacterium Streptomyces bingchenggensis.</title>
        <authorList>
            <person name="Wang X.J."/>
            <person name="Yan Y.J."/>
            <person name="Zhang B."/>
            <person name="An J."/>
            <person name="Wang J.J."/>
            <person name="Tian J."/>
            <person name="Jiang L."/>
            <person name="Chen Y.H."/>
            <person name="Huang S.X."/>
            <person name="Yin M."/>
            <person name="Zhang J."/>
            <person name="Gao A.L."/>
            <person name="Liu C.X."/>
            <person name="Zhu Z.X."/>
            <person name="Xiang W.S."/>
        </authorList>
    </citation>
    <scope>NUCLEOTIDE SEQUENCE [LARGE SCALE GENOMIC DNA]</scope>
    <source>
        <strain evidence="2 3">BCW-1</strain>
    </source>
</reference>
<protein>
    <submittedName>
        <fullName evidence="2">Uncharacterized protein</fullName>
    </submittedName>
</protein>
<dbReference type="PATRIC" id="fig|749414.3.peg.9267"/>
<name>D7C077_STRBB</name>
<feature type="compositionally biased region" description="Basic and acidic residues" evidence="1">
    <location>
        <begin position="13"/>
        <end position="22"/>
    </location>
</feature>
<dbReference type="KEGG" id="sbh:SBI_08999"/>
<organism evidence="2 3">
    <name type="scientific">Streptomyces bingchenggensis (strain BCW-1)</name>
    <dbReference type="NCBI Taxonomy" id="749414"/>
    <lineage>
        <taxon>Bacteria</taxon>
        <taxon>Bacillati</taxon>
        <taxon>Actinomycetota</taxon>
        <taxon>Actinomycetes</taxon>
        <taxon>Kitasatosporales</taxon>
        <taxon>Streptomycetaceae</taxon>
        <taxon>Streptomyces</taxon>
    </lineage>
</organism>
<dbReference type="Proteomes" id="UP000000377">
    <property type="component" value="Chromosome"/>
</dbReference>
<evidence type="ECO:0000313" key="2">
    <source>
        <dbReference type="EMBL" id="ADI12117.1"/>
    </source>
</evidence>
<gene>
    <name evidence="2" type="ordered locus">SBI_08999</name>
</gene>
<sequence length="48" mass="5321">MADAQGGQQSGGQDRKEPDAKRKVLEAALRRLNKCVVGRWQAMRSLLP</sequence>
<proteinExistence type="predicted"/>
<dbReference type="AlphaFoldDB" id="D7C077"/>
<evidence type="ECO:0000256" key="1">
    <source>
        <dbReference type="SAM" id="MobiDB-lite"/>
    </source>
</evidence>
<dbReference type="EMBL" id="CP002047">
    <property type="protein sequence ID" value="ADI12117.1"/>
    <property type="molecule type" value="Genomic_DNA"/>
</dbReference>
<evidence type="ECO:0000313" key="3">
    <source>
        <dbReference type="Proteomes" id="UP000000377"/>
    </source>
</evidence>
<keyword evidence="3" id="KW-1185">Reference proteome</keyword>